<dbReference type="InterPro" id="IPR006690">
    <property type="entry name" value="OMPA-like_CS"/>
</dbReference>
<evidence type="ECO:0000256" key="3">
    <source>
        <dbReference type="ARBA" id="ARBA00023237"/>
    </source>
</evidence>
<evidence type="ECO:0000256" key="1">
    <source>
        <dbReference type="ARBA" id="ARBA00004442"/>
    </source>
</evidence>
<keyword evidence="9" id="KW-1185">Reference proteome</keyword>
<name>A0ABW1ZCG0_9BACT</name>
<keyword evidence="3" id="KW-0998">Cell outer membrane</keyword>
<dbReference type="PANTHER" id="PTHR30329">
    <property type="entry name" value="STATOR ELEMENT OF FLAGELLAR MOTOR COMPLEX"/>
    <property type="match status" value="1"/>
</dbReference>
<accession>A0ABW1ZCG0</accession>
<sequence length="515" mass="54732">MFSKAQRLTGVLSAAAVLAFVPFFANAQEANPTTIAPGAKQAAIVADGPNGMYIYKVKVVERDLDAVNYLNRSGSTKIGFQGTSLLPQATGEGKVDSVTGKTNIQVNFKGLKQANSFGPEYLTYVLWAISADGRPQNLGELELAGDKASLQVSSGFQSFGMIVTAEPYYAVSQPSDVVVLQNVFSDKTQGILQHVNIHYSLLPKGLYANTGGQNSVQDPITDREHYPLALYEAHNAARIALAAGAEKYAPGVVERMNTNLKNADDMQASKSRDVKMIFTQAREATQRAEDARLISLRKQAADRAQAERDARAAAEANAAASQQQAADSQAAADRAAAAKAEADAERAKAEAAAAAANAQAASAKQDAAATREKLRAQLNNVLQTSENARGLIVNMNDVLFDTGKYTLKPGTQVSLAKVATILQLYPGLKVHVEGYTDSVGGDDYNQKLSENRANAVKDFLTQNGVPADNVTSQGYGKTHPVADNGTKEGRAQNRRVNLVVSGDAIGVKESTPDQQ</sequence>
<dbReference type="Pfam" id="PF00691">
    <property type="entry name" value="OmpA"/>
    <property type="match status" value="1"/>
</dbReference>
<feature type="domain" description="OmpA-like" evidence="7">
    <location>
        <begin position="387"/>
        <end position="504"/>
    </location>
</feature>
<protein>
    <submittedName>
        <fullName evidence="8">OmpA family protein</fullName>
    </submittedName>
</protein>
<dbReference type="Gene3D" id="3.30.1330.60">
    <property type="entry name" value="OmpA-like domain"/>
    <property type="match status" value="1"/>
</dbReference>
<dbReference type="PROSITE" id="PS01068">
    <property type="entry name" value="OMPA_1"/>
    <property type="match status" value="1"/>
</dbReference>
<dbReference type="Proteomes" id="UP001596391">
    <property type="component" value="Unassembled WGS sequence"/>
</dbReference>
<feature type="compositionally biased region" description="Low complexity" evidence="5">
    <location>
        <begin position="313"/>
        <end position="337"/>
    </location>
</feature>
<comment type="subcellular location">
    <subcellularLocation>
        <location evidence="1">Cell outer membrane</location>
    </subcellularLocation>
</comment>
<gene>
    <name evidence="8" type="ORF">ACFQBQ_14265</name>
</gene>
<dbReference type="PRINTS" id="PR01023">
    <property type="entry name" value="NAFLGMOTY"/>
</dbReference>
<dbReference type="SUPFAM" id="SSF103088">
    <property type="entry name" value="OmpA-like"/>
    <property type="match status" value="1"/>
</dbReference>
<dbReference type="InterPro" id="IPR006665">
    <property type="entry name" value="OmpA-like"/>
</dbReference>
<feature type="signal peptide" evidence="6">
    <location>
        <begin position="1"/>
        <end position="27"/>
    </location>
</feature>
<comment type="caution">
    <text evidence="8">The sequence shown here is derived from an EMBL/GenBank/DDBJ whole genome shotgun (WGS) entry which is preliminary data.</text>
</comment>
<dbReference type="InterPro" id="IPR006664">
    <property type="entry name" value="OMP_bac"/>
</dbReference>
<keyword evidence="2 4" id="KW-0472">Membrane</keyword>
<evidence type="ECO:0000313" key="9">
    <source>
        <dbReference type="Proteomes" id="UP001596391"/>
    </source>
</evidence>
<dbReference type="PANTHER" id="PTHR30329:SF21">
    <property type="entry name" value="LIPOPROTEIN YIAD-RELATED"/>
    <property type="match status" value="1"/>
</dbReference>
<evidence type="ECO:0000313" key="8">
    <source>
        <dbReference type="EMBL" id="MFC6646728.1"/>
    </source>
</evidence>
<feature type="chain" id="PRO_5046046591" evidence="6">
    <location>
        <begin position="28"/>
        <end position="515"/>
    </location>
</feature>
<keyword evidence="6" id="KW-0732">Signal</keyword>
<organism evidence="8 9">
    <name type="scientific">Granulicella cerasi</name>
    <dbReference type="NCBI Taxonomy" id="741063"/>
    <lineage>
        <taxon>Bacteria</taxon>
        <taxon>Pseudomonadati</taxon>
        <taxon>Acidobacteriota</taxon>
        <taxon>Terriglobia</taxon>
        <taxon>Terriglobales</taxon>
        <taxon>Acidobacteriaceae</taxon>
        <taxon>Granulicella</taxon>
    </lineage>
</organism>
<evidence type="ECO:0000256" key="2">
    <source>
        <dbReference type="ARBA" id="ARBA00023136"/>
    </source>
</evidence>
<dbReference type="InterPro" id="IPR050330">
    <property type="entry name" value="Bact_OuterMem_StrucFunc"/>
</dbReference>
<dbReference type="EMBL" id="JBHSWI010000001">
    <property type="protein sequence ID" value="MFC6646728.1"/>
    <property type="molecule type" value="Genomic_DNA"/>
</dbReference>
<evidence type="ECO:0000256" key="5">
    <source>
        <dbReference type="SAM" id="MobiDB-lite"/>
    </source>
</evidence>
<dbReference type="PRINTS" id="PR01021">
    <property type="entry name" value="OMPADOMAIN"/>
</dbReference>
<evidence type="ECO:0000256" key="6">
    <source>
        <dbReference type="SAM" id="SignalP"/>
    </source>
</evidence>
<reference evidence="9" key="1">
    <citation type="journal article" date="2019" name="Int. J. Syst. Evol. Microbiol.">
        <title>The Global Catalogue of Microorganisms (GCM) 10K type strain sequencing project: providing services to taxonomists for standard genome sequencing and annotation.</title>
        <authorList>
            <consortium name="The Broad Institute Genomics Platform"/>
            <consortium name="The Broad Institute Genome Sequencing Center for Infectious Disease"/>
            <person name="Wu L."/>
            <person name="Ma J."/>
        </authorList>
    </citation>
    <scope>NUCLEOTIDE SEQUENCE [LARGE SCALE GENOMIC DNA]</scope>
    <source>
        <strain evidence="9">CGMCC 1.16026</strain>
    </source>
</reference>
<dbReference type="PROSITE" id="PS51123">
    <property type="entry name" value="OMPA_2"/>
    <property type="match status" value="1"/>
</dbReference>
<evidence type="ECO:0000259" key="7">
    <source>
        <dbReference type="PROSITE" id="PS51123"/>
    </source>
</evidence>
<evidence type="ECO:0000256" key="4">
    <source>
        <dbReference type="PROSITE-ProRule" id="PRU00473"/>
    </source>
</evidence>
<feature type="region of interest" description="Disordered" evidence="5">
    <location>
        <begin position="305"/>
        <end position="337"/>
    </location>
</feature>
<dbReference type="CDD" id="cd07185">
    <property type="entry name" value="OmpA_C-like"/>
    <property type="match status" value="1"/>
</dbReference>
<dbReference type="InterPro" id="IPR036737">
    <property type="entry name" value="OmpA-like_sf"/>
</dbReference>
<proteinExistence type="predicted"/>
<dbReference type="RefSeq" id="WP_317890621.1">
    <property type="nucleotide sequence ID" value="NZ_JAGSYD010000001.1"/>
</dbReference>
<feature type="region of interest" description="Disordered" evidence="5">
    <location>
        <begin position="467"/>
        <end position="491"/>
    </location>
</feature>